<dbReference type="CDD" id="cd05380">
    <property type="entry name" value="CAP_euk"/>
    <property type="match status" value="1"/>
</dbReference>
<dbReference type="PRINTS" id="PR00838">
    <property type="entry name" value="V5ALLERGEN"/>
</dbReference>
<dbReference type="InterPro" id="IPR002413">
    <property type="entry name" value="V5_allergen-like"/>
</dbReference>
<dbReference type="InterPro" id="IPR001283">
    <property type="entry name" value="CRISP-related"/>
</dbReference>
<dbReference type="OMA" id="PTGHSHE"/>
<accession>A0A8R1DUF2</accession>
<dbReference type="InterPro" id="IPR035940">
    <property type="entry name" value="CAP_sf"/>
</dbReference>
<dbReference type="PROSITE" id="PS50890">
    <property type="entry name" value="PUA"/>
    <property type="match status" value="1"/>
</dbReference>
<evidence type="ECO:0000313" key="3">
    <source>
        <dbReference type="EnsemblMetazoa" id="CJA11055.1"/>
    </source>
</evidence>
<proteinExistence type="predicted"/>
<dbReference type="SUPFAM" id="SSF55797">
    <property type="entry name" value="PR-1-like"/>
    <property type="match status" value="1"/>
</dbReference>
<dbReference type="Proteomes" id="UP000005237">
    <property type="component" value="Unassembled WGS sequence"/>
</dbReference>
<dbReference type="AlphaFoldDB" id="A0A8R1DUF2"/>
<evidence type="ECO:0000259" key="2">
    <source>
        <dbReference type="SMART" id="SM00198"/>
    </source>
</evidence>
<dbReference type="FunFam" id="3.40.33.10:FF:000013">
    <property type="entry name" value="SCP-Like extracellular protein"/>
    <property type="match status" value="1"/>
</dbReference>
<feature type="signal peptide" evidence="1">
    <location>
        <begin position="1"/>
        <end position="19"/>
    </location>
</feature>
<dbReference type="InterPro" id="IPR014044">
    <property type="entry name" value="CAP_dom"/>
</dbReference>
<keyword evidence="1" id="KW-0732">Signal</keyword>
<dbReference type="SMART" id="SM00198">
    <property type="entry name" value="SCP"/>
    <property type="match status" value="1"/>
</dbReference>
<evidence type="ECO:0000313" key="4">
    <source>
        <dbReference type="Proteomes" id="UP000005237"/>
    </source>
</evidence>
<protein>
    <submittedName>
        <fullName evidence="3">SCP domain-containing protein</fullName>
    </submittedName>
</protein>
<reference evidence="4" key="1">
    <citation type="submission" date="2010-08" db="EMBL/GenBank/DDBJ databases">
        <authorList>
            <consortium name="Caenorhabditis japonica Sequencing Consortium"/>
            <person name="Wilson R.K."/>
        </authorList>
    </citation>
    <scope>NUCLEOTIDE SEQUENCE [LARGE SCALE GENOMIC DNA]</scope>
    <source>
        <strain evidence="4">DF5081</strain>
    </source>
</reference>
<organism evidence="3 4">
    <name type="scientific">Caenorhabditis japonica</name>
    <dbReference type="NCBI Taxonomy" id="281687"/>
    <lineage>
        <taxon>Eukaryota</taxon>
        <taxon>Metazoa</taxon>
        <taxon>Ecdysozoa</taxon>
        <taxon>Nematoda</taxon>
        <taxon>Chromadorea</taxon>
        <taxon>Rhabditida</taxon>
        <taxon>Rhabditina</taxon>
        <taxon>Rhabditomorpha</taxon>
        <taxon>Rhabditoidea</taxon>
        <taxon>Rhabditidae</taxon>
        <taxon>Peloderinae</taxon>
        <taxon>Caenorhabditis</taxon>
    </lineage>
</organism>
<dbReference type="PRINTS" id="PR00837">
    <property type="entry name" value="V5TPXLIKE"/>
</dbReference>
<feature type="domain" description="SCP" evidence="2">
    <location>
        <begin position="24"/>
        <end position="185"/>
    </location>
</feature>
<reference evidence="3" key="2">
    <citation type="submission" date="2022-06" db="UniProtKB">
        <authorList>
            <consortium name="EnsemblMetazoa"/>
        </authorList>
    </citation>
    <scope>IDENTIFICATION</scope>
    <source>
        <strain evidence="3">DF5081</strain>
    </source>
</reference>
<feature type="chain" id="PRO_5035716074" evidence="1">
    <location>
        <begin position="20"/>
        <end position="212"/>
    </location>
</feature>
<dbReference type="Pfam" id="PF00188">
    <property type="entry name" value="CAP"/>
    <property type="match status" value="1"/>
</dbReference>
<sequence length="212" mass="22598">MITSATIIQLFILVTGNLAQFGPEAQDDIVNAHNALRSSIAKGEYVAKGISEPSAADMLKISWDNSVATSAQNYANTCPTGHSHEEGLGENLFWSWASGSLEPIDQYGEEAASSWEQEFQSYGWTSNILDVATFNTGIGHATQMAWSKTGLVGCGVKDCGPDPSMNNWNQVVVVCQYKEQGNILNAPIYDEGDTCSACPSGTSCEVEAGLCA</sequence>
<dbReference type="PANTHER" id="PTHR10334">
    <property type="entry name" value="CYSTEINE-RICH SECRETORY PROTEIN-RELATED"/>
    <property type="match status" value="1"/>
</dbReference>
<evidence type="ECO:0000256" key="1">
    <source>
        <dbReference type="SAM" id="SignalP"/>
    </source>
</evidence>
<dbReference type="Gene3D" id="3.40.33.10">
    <property type="entry name" value="CAP"/>
    <property type="match status" value="1"/>
</dbReference>
<keyword evidence="4" id="KW-1185">Reference proteome</keyword>
<name>A0A8R1DUF2_CAEJA</name>
<dbReference type="EnsemblMetazoa" id="CJA11055.1">
    <property type="protein sequence ID" value="CJA11055.1"/>
    <property type="gene ID" value="WBGene00130259"/>
</dbReference>